<keyword evidence="3" id="KW-1185">Reference proteome</keyword>
<dbReference type="AlphaFoldDB" id="A0AAW1I750"/>
<reference evidence="2 3" key="1">
    <citation type="journal article" date="2024" name="BMC Genomics">
        <title>De novo assembly and annotation of Popillia japonica's genome with initial clues to its potential as an invasive pest.</title>
        <authorList>
            <person name="Cucini C."/>
            <person name="Boschi S."/>
            <person name="Funari R."/>
            <person name="Cardaioli E."/>
            <person name="Iannotti N."/>
            <person name="Marturano G."/>
            <person name="Paoli F."/>
            <person name="Bruttini M."/>
            <person name="Carapelli A."/>
            <person name="Frati F."/>
            <person name="Nardi F."/>
        </authorList>
    </citation>
    <scope>NUCLEOTIDE SEQUENCE [LARGE SCALE GENOMIC DNA]</scope>
    <source>
        <strain evidence="2">DMR45628</strain>
    </source>
</reference>
<feature type="region of interest" description="Disordered" evidence="1">
    <location>
        <begin position="137"/>
        <end position="217"/>
    </location>
</feature>
<evidence type="ECO:0008006" key="4">
    <source>
        <dbReference type="Google" id="ProtNLM"/>
    </source>
</evidence>
<organism evidence="2 3">
    <name type="scientific">Popillia japonica</name>
    <name type="common">Japanese beetle</name>
    <dbReference type="NCBI Taxonomy" id="7064"/>
    <lineage>
        <taxon>Eukaryota</taxon>
        <taxon>Metazoa</taxon>
        <taxon>Ecdysozoa</taxon>
        <taxon>Arthropoda</taxon>
        <taxon>Hexapoda</taxon>
        <taxon>Insecta</taxon>
        <taxon>Pterygota</taxon>
        <taxon>Neoptera</taxon>
        <taxon>Endopterygota</taxon>
        <taxon>Coleoptera</taxon>
        <taxon>Polyphaga</taxon>
        <taxon>Scarabaeiformia</taxon>
        <taxon>Scarabaeidae</taxon>
        <taxon>Rutelinae</taxon>
        <taxon>Popillia</taxon>
    </lineage>
</organism>
<feature type="compositionally biased region" description="Low complexity" evidence="1">
    <location>
        <begin position="141"/>
        <end position="158"/>
    </location>
</feature>
<accession>A0AAW1I750</accession>
<feature type="compositionally biased region" description="Basic and acidic residues" evidence="1">
    <location>
        <begin position="181"/>
        <end position="197"/>
    </location>
</feature>
<proteinExistence type="predicted"/>
<comment type="caution">
    <text evidence="2">The sequence shown here is derived from an EMBL/GenBank/DDBJ whole genome shotgun (WGS) entry which is preliminary data.</text>
</comment>
<sequence length="257" mass="28936">MTGKESDGGQLLQKVAVNALRRSSFTIRPPLVTSNIDMDESIQEFESMQYDTLTPSERLDVDSVESVCEHSPLGDHIARAGEDEEKEIDKCKTILQTMKKAVIRQKNISIDVKKGIELMEESLDVITSIRESWKMAESCRSNQQTQTTPNVTPVSSPNKRQTSGSSAAEWSQVVSRKEKRRKDSLNKGGENPEKKEGNQQIAIAAETKKTEQRVNQQKVRPVAILIKPQGKSYAEILKELRLKVKPEETETEIKTIR</sequence>
<dbReference type="Proteomes" id="UP001458880">
    <property type="component" value="Unassembled WGS sequence"/>
</dbReference>
<protein>
    <recommendedName>
        <fullName evidence="4">Phosphoprotein</fullName>
    </recommendedName>
</protein>
<dbReference type="EMBL" id="JASPKY010000797">
    <property type="protein sequence ID" value="KAK9685188.1"/>
    <property type="molecule type" value="Genomic_DNA"/>
</dbReference>
<feature type="compositionally biased region" description="Polar residues" evidence="1">
    <location>
        <begin position="159"/>
        <end position="174"/>
    </location>
</feature>
<name>A0AAW1I750_POPJA</name>
<evidence type="ECO:0000313" key="3">
    <source>
        <dbReference type="Proteomes" id="UP001458880"/>
    </source>
</evidence>
<gene>
    <name evidence="2" type="ORF">QE152_g38238</name>
</gene>
<evidence type="ECO:0000256" key="1">
    <source>
        <dbReference type="SAM" id="MobiDB-lite"/>
    </source>
</evidence>
<evidence type="ECO:0000313" key="2">
    <source>
        <dbReference type="EMBL" id="KAK9685188.1"/>
    </source>
</evidence>